<dbReference type="Pfam" id="PF00563">
    <property type="entry name" value="EAL"/>
    <property type="match status" value="1"/>
</dbReference>
<dbReference type="RefSeq" id="WP_322854390.1">
    <property type="nucleotide sequence ID" value="NZ_JAYDCJ010000003.1"/>
</dbReference>
<dbReference type="CDD" id="cd16434">
    <property type="entry name" value="CheB-CheR_fusion"/>
    <property type="match status" value="1"/>
</dbReference>
<dbReference type="PROSITE" id="PS50112">
    <property type="entry name" value="PAS"/>
    <property type="match status" value="2"/>
</dbReference>
<sequence length="1531" mass="171268">MSAEQEVTAPSLTAIGLAASAGGLEALTDTLSSFDNLDGLVLIVAQHTSPEYESLLPSILSKSLQREVTVAHPGQRLTAGSILVIPPGFDGVVENQQIVLKKSSRSGSPHPSANALFVSLAETFGTNAVAIVLSGTGSDGAVGARAIKTRGGFVIAQEPDTAKYDGMPKATIAATAVDFILAPADMGNVIPNLRDRKPPRQPEAPDELEREPFSALFDTLQSTYNIDFRQYKDNTIFRRLSRRMLATNHTELDDYARFAAKNPNELNLLYQDLIISVTSFFRDPGIFHSVKPYLETLLKTKSPGDEIRVWVPGCATGEEAYTLAILIDQLLGSLTQSYRIQIFATDIDDGALSIARKGFYEAYSLRELDPEVRDTYFQPMGSGYQIRDFVHERILFAHHNLTLDPPFLHLDVISCRNVMIYFKPELQQKVLDIFHYGLQPKGLLLLGKSEGIASATSFENVDSRIKLFRKVPGSHAKAIQSYAQRRAENRTKPGKRAEALTRMSMEESVRQAISDQIIDRGFVVDATLEIQYIYGDLSPISQVARGKPTFNVQGLIAPQYLAELKSLIYRLRKDRVAARSAPVYDDHTLTFFEGTALEGLDQNDVELFFIRYEQQAINHPPLDGAAADSQTVMHLQHELSVNREHLQTAMEELQTSNEELQSVNEELQSSNEELQSTNEELETANEELQSSNEELVTVNEELQVKTEALNQLNSDLLNLQNSLPHPMLLVDHDLNIVHHNTACHEIFKYEFGLQGHRLTALSTEYQLPNLATLIDEACRNHKEQFVQIVGEQRYWLTVTPYENSEGRHTGAVLIFWNNTELLNTHQDLQDSITRSNLQGRALEAAQQGITIADATRTTMPLVYANDAFTRMTGYSKEEVFGRNCRFLQGPGTSPEARERLSQAVAEGRHFSGQLVNYRKDGSEFYNWLELSPIFEGNKLTHFVGIQTDVTDLVQSEKDSAFSRSVFENTQESILILSEDQAIQYLNPAANRLLGSTRKDLIGQPLQGVASLQTIKAHHSFDSVWRTVRKQKRWQGQLVLKLPHDSVALLVSINLVRGPDNIAPHYVMLASDITELKKREKELKRLATIDPLTNLPNRTLFRERLQEAVARAKRKSERFALMFLDMDNFKRINDTLGHKTGDMVLKHLAQSVGGLIRENDTFGRISGDEFVLILDALSDPSDAHQLAQRIIDEISRPYKLDSGDLLLSVSVGVAIFPEDGDSAELLLRNADLAMYRAKQRGKAQVGFVDPERSGVLWEQLQLEAALRRGLVDGEEVGLHLNFQPIYDAGNVNVVNGFEVLVRWDHPDLGQLPPDRFLPIARSAGFAKRLDLWVFRRFLSHYAEWHHAHPGVSGYRFALNIDPSNMSLLTRSQISALLSNLDDDVNRPRLTLEITEHGLIDHNDELREGLDSLEAMDVRISIDDFGSGFSNFVYITDLVSIREIKLDRAIVTEIETNPAKLKRLRAIIKMLKEIGYHIAIEGVEHEAQLDLLAGAGHDCVQGFLLSRPLTAEQTETLISTQVHTGDDTAPVAR</sequence>
<feature type="domain" description="CheB-type methylesterase" evidence="6">
    <location>
        <begin position="8"/>
        <end position="197"/>
    </location>
</feature>
<feature type="domain" description="PAS" evidence="4">
    <location>
        <begin position="840"/>
        <end position="907"/>
    </location>
</feature>
<dbReference type="PROSITE" id="PS50887">
    <property type="entry name" value="GGDEF"/>
    <property type="match status" value="1"/>
</dbReference>
<dbReference type="PROSITE" id="PS50883">
    <property type="entry name" value="EAL"/>
    <property type="match status" value="1"/>
</dbReference>
<feature type="domain" description="EAL" evidence="8">
    <location>
        <begin position="1258"/>
        <end position="1520"/>
    </location>
</feature>
<evidence type="ECO:0000259" key="8">
    <source>
        <dbReference type="PROSITE" id="PS50883"/>
    </source>
</evidence>
<comment type="caution">
    <text evidence="10">The sequence shown here is derived from an EMBL/GenBank/DDBJ whole genome shotgun (WGS) entry which is preliminary data.</text>
</comment>
<keyword evidence="3" id="KW-0175">Coiled coil</keyword>
<dbReference type="Pfam" id="PF08448">
    <property type="entry name" value="PAS_4"/>
    <property type="match status" value="1"/>
</dbReference>
<evidence type="ECO:0000259" key="9">
    <source>
        <dbReference type="PROSITE" id="PS50887"/>
    </source>
</evidence>
<dbReference type="PROSITE" id="PS50123">
    <property type="entry name" value="CHER"/>
    <property type="match status" value="1"/>
</dbReference>
<keyword evidence="11" id="KW-1185">Reference proteome</keyword>
<dbReference type="NCBIfam" id="TIGR00229">
    <property type="entry name" value="sensory_box"/>
    <property type="match status" value="2"/>
</dbReference>
<feature type="active site" evidence="2">
    <location>
        <position position="47"/>
    </location>
</feature>
<dbReference type="Gene3D" id="3.40.50.180">
    <property type="entry name" value="Methylesterase CheB, C-terminal domain"/>
    <property type="match status" value="1"/>
</dbReference>
<feature type="domain" description="CheR-type methyltransferase" evidence="7">
    <location>
        <begin position="201"/>
        <end position="481"/>
    </location>
</feature>
<feature type="coiled-coil region" evidence="3">
    <location>
        <begin position="643"/>
        <end position="722"/>
    </location>
</feature>
<evidence type="ECO:0000256" key="2">
    <source>
        <dbReference type="PROSITE-ProRule" id="PRU00050"/>
    </source>
</evidence>
<evidence type="ECO:0000259" key="6">
    <source>
        <dbReference type="PROSITE" id="PS50122"/>
    </source>
</evidence>
<dbReference type="SMART" id="SM00091">
    <property type="entry name" value="PAS"/>
    <property type="match status" value="3"/>
</dbReference>
<dbReference type="PROSITE" id="PS50122">
    <property type="entry name" value="CHEB"/>
    <property type="match status" value="1"/>
</dbReference>
<protein>
    <submittedName>
        <fullName evidence="10">EAL domain-containing protein</fullName>
    </submittedName>
</protein>
<evidence type="ECO:0000259" key="4">
    <source>
        <dbReference type="PROSITE" id="PS50112"/>
    </source>
</evidence>
<dbReference type="InterPro" id="IPR000700">
    <property type="entry name" value="PAS-assoc_C"/>
</dbReference>
<dbReference type="Pfam" id="PF03705">
    <property type="entry name" value="CheR_N"/>
    <property type="match status" value="1"/>
</dbReference>
<dbReference type="PANTHER" id="PTHR44757:SF2">
    <property type="entry name" value="BIOFILM ARCHITECTURE MAINTENANCE PROTEIN MBAA"/>
    <property type="match status" value="1"/>
</dbReference>
<gene>
    <name evidence="10" type="ORF">U5822_04285</name>
</gene>
<feature type="domain" description="GGDEF" evidence="9">
    <location>
        <begin position="1116"/>
        <end position="1249"/>
    </location>
</feature>
<dbReference type="PROSITE" id="PS50113">
    <property type="entry name" value="PAC"/>
    <property type="match status" value="1"/>
</dbReference>
<proteinExistence type="predicted"/>
<keyword evidence="2" id="KW-0378">Hydrolase</keyword>
<dbReference type="Proteomes" id="UP001305746">
    <property type="component" value="Unassembled WGS sequence"/>
</dbReference>
<dbReference type="InterPro" id="IPR000014">
    <property type="entry name" value="PAS"/>
</dbReference>
<organism evidence="10 11">
    <name type="scientific">Marinobacter qingdaonensis</name>
    <dbReference type="NCBI Taxonomy" id="3108486"/>
    <lineage>
        <taxon>Bacteria</taxon>
        <taxon>Pseudomonadati</taxon>
        <taxon>Pseudomonadota</taxon>
        <taxon>Gammaproteobacteria</taxon>
        <taxon>Pseudomonadales</taxon>
        <taxon>Marinobacteraceae</taxon>
        <taxon>Marinobacter</taxon>
    </lineage>
</organism>
<feature type="active site" evidence="2">
    <location>
        <position position="20"/>
    </location>
</feature>
<evidence type="ECO:0000256" key="1">
    <source>
        <dbReference type="ARBA" id="ARBA00022777"/>
    </source>
</evidence>
<dbReference type="SUPFAM" id="SSF52738">
    <property type="entry name" value="Methylesterase CheB, C-terminal domain"/>
    <property type="match status" value="1"/>
</dbReference>
<dbReference type="InterPro" id="IPR035909">
    <property type="entry name" value="CheB_C"/>
</dbReference>
<dbReference type="InterPro" id="IPR043128">
    <property type="entry name" value="Rev_trsase/Diguanyl_cyclase"/>
</dbReference>
<dbReference type="InterPro" id="IPR013656">
    <property type="entry name" value="PAS_4"/>
</dbReference>
<dbReference type="SMART" id="SM00138">
    <property type="entry name" value="MeTrc"/>
    <property type="match status" value="1"/>
</dbReference>
<feature type="domain" description="PAC" evidence="5">
    <location>
        <begin position="908"/>
        <end position="961"/>
    </location>
</feature>
<dbReference type="InterPro" id="IPR029787">
    <property type="entry name" value="Nucleotide_cyclase"/>
</dbReference>
<dbReference type="InterPro" id="IPR001610">
    <property type="entry name" value="PAC"/>
</dbReference>
<dbReference type="SUPFAM" id="SSF53335">
    <property type="entry name" value="S-adenosyl-L-methionine-dependent methyltransferases"/>
    <property type="match status" value="1"/>
</dbReference>
<dbReference type="CDD" id="cd00130">
    <property type="entry name" value="PAS"/>
    <property type="match status" value="2"/>
</dbReference>
<dbReference type="InterPro" id="IPR035919">
    <property type="entry name" value="EAL_sf"/>
</dbReference>
<dbReference type="Pfam" id="PF01739">
    <property type="entry name" value="CheR"/>
    <property type="match status" value="1"/>
</dbReference>
<dbReference type="InterPro" id="IPR035965">
    <property type="entry name" value="PAS-like_dom_sf"/>
</dbReference>
<dbReference type="Pfam" id="PF13596">
    <property type="entry name" value="PAS_10"/>
    <property type="match status" value="1"/>
</dbReference>
<dbReference type="InterPro" id="IPR001633">
    <property type="entry name" value="EAL_dom"/>
</dbReference>
<dbReference type="SMART" id="SM00267">
    <property type="entry name" value="GGDEF"/>
    <property type="match status" value="1"/>
</dbReference>
<dbReference type="Pfam" id="PF13426">
    <property type="entry name" value="PAS_9"/>
    <property type="match status" value="1"/>
</dbReference>
<evidence type="ECO:0000259" key="7">
    <source>
        <dbReference type="PROSITE" id="PS50123"/>
    </source>
</evidence>
<name>A0ABU5NVN9_9GAMM</name>
<keyword evidence="1" id="KW-0808">Transferase</keyword>
<dbReference type="InterPro" id="IPR029063">
    <property type="entry name" value="SAM-dependent_MTases_sf"/>
</dbReference>
<dbReference type="Gene3D" id="3.20.20.450">
    <property type="entry name" value="EAL domain"/>
    <property type="match status" value="1"/>
</dbReference>
<feature type="active site" evidence="2">
    <location>
        <position position="139"/>
    </location>
</feature>
<evidence type="ECO:0000259" key="5">
    <source>
        <dbReference type="PROSITE" id="PS50113"/>
    </source>
</evidence>
<dbReference type="Gene3D" id="3.30.70.270">
    <property type="match status" value="1"/>
</dbReference>
<keyword evidence="2" id="KW-0145">Chemotaxis</keyword>
<accession>A0ABU5NVN9</accession>
<dbReference type="NCBIfam" id="TIGR00254">
    <property type="entry name" value="GGDEF"/>
    <property type="match status" value="1"/>
</dbReference>
<dbReference type="SUPFAM" id="SSF55073">
    <property type="entry name" value="Nucleotide cyclase"/>
    <property type="match status" value="1"/>
</dbReference>
<dbReference type="Pfam" id="PF00990">
    <property type="entry name" value="GGDEF"/>
    <property type="match status" value="1"/>
</dbReference>
<dbReference type="InterPro" id="IPR052155">
    <property type="entry name" value="Biofilm_reg_signaling"/>
</dbReference>
<reference evidence="10 11" key="1">
    <citation type="submission" date="2023-12" db="EMBL/GenBank/DDBJ databases">
        <title>Marinobacter qingdaonensis sp. nov., isolated from the intertidal sediment of Qingdao, PR China.</title>
        <authorList>
            <person name="Li Y."/>
        </authorList>
    </citation>
    <scope>NUCLEOTIDE SEQUENCE [LARGE SCALE GENOMIC DNA]</scope>
    <source>
        <strain evidence="10 11">ASW11-75</strain>
    </source>
</reference>
<dbReference type="PANTHER" id="PTHR44757">
    <property type="entry name" value="DIGUANYLATE CYCLASE DGCP"/>
    <property type="match status" value="1"/>
</dbReference>
<dbReference type="SMART" id="SM00086">
    <property type="entry name" value="PAC"/>
    <property type="match status" value="2"/>
</dbReference>
<feature type="domain" description="PAS" evidence="4">
    <location>
        <begin position="958"/>
        <end position="1003"/>
    </location>
</feature>
<evidence type="ECO:0000313" key="10">
    <source>
        <dbReference type="EMBL" id="MEA1079870.1"/>
    </source>
</evidence>
<dbReference type="CDD" id="cd01948">
    <property type="entry name" value="EAL"/>
    <property type="match status" value="1"/>
</dbReference>
<keyword evidence="1" id="KW-0418">Kinase</keyword>
<evidence type="ECO:0000313" key="11">
    <source>
        <dbReference type="Proteomes" id="UP001305746"/>
    </source>
</evidence>
<dbReference type="InterPro" id="IPR022641">
    <property type="entry name" value="CheR_N"/>
</dbReference>
<dbReference type="SUPFAM" id="SSF47757">
    <property type="entry name" value="Chemotaxis receptor methyltransferase CheR, N-terminal domain"/>
    <property type="match status" value="1"/>
</dbReference>
<dbReference type="EMBL" id="JAYDCJ010000003">
    <property type="protein sequence ID" value="MEA1079870.1"/>
    <property type="molecule type" value="Genomic_DNA"/>
</dbReference>
<dbReference type="InterPro" id="IPR000160">
    <property type="entry name" value="GGDEF_dom"/>
</dbReference>
<dbReference type="Pfam" id="PF01339">
    <property type="entry name" value="CheB_methylest"/>
    <property type="match status" value="1"/>
</dbReference>
<dbReference type="SUPFAM" id="SSF141868">
    <property type="entry name" value="EAL domain-like"/>
    <property type="match status" value="1"/>
</dbReference>
<dbReference type="PRINTS" id="PR00996">
    <property type="entry name" value="CHERMTFRASE"/>
</dbReference>
<dbReference type="CDD" id="cd01949">
    <property type="entry name" value="GGDEF"/>
    <property type="match status" value="1"/>
</dbReference>
<dbReference type="InterPro" id="IPR000780">
    <property type="entry name" value="CheR_MeTrfase"/>
</dbReference>
<dbReference type="Gene3D" id="3.40.50.150">
    <property type="entry name" value="Vaccinia Virus protein VP39"/>
    <property type="match status" value="1"/>
</dbReference>
<dbReference type="SUPFAM" id="SSF55785">
    <property type="entry name" value="PYP-like sensor domain (PAS domain)"/>
    <property type="match status" value="3"/>
</dbReference>
<dbReference type="Gene3D" id="3.30.450.20">
    <property type="entry name" value="PAS domain"/>
    <property type="match status" value="3"/>
</dbReference>
<evidence type="ECO:0000256" key="3">
    <source>
        <dbReference type="SAM" id="Coils"/>
    </source>
</evidence>
<dbReference type="InterPro" id="IPR022642">
    <property type="entry name" value="CheR_C"/>
</dbReference>
<dbReference type="SMART" id="SM00052">
    <property type="entry name" value="EAL"/>
    <property type="match status" value="1"/>
</dbReference>
<dbReference type="InterPro" id="IPR000673">
    <property type="entry name" value="Sig_transdc_resp-reg_Me-estase"/>
</dbReference>